<organism evidence="3 4">
    <name type="scientific">Symbiobacterium thermophilum (strain DSM 24528 / JCM 14929 / IAM 14863 / T)</name>
    <dbReference type="NCBI Taxonomy" id="292459"/>
    <lineage>
        <taxon>Bacteria</taxon>
        <taxon>Bacillati</taxon>
        <taxon>Bacillota</taxon>
        <taxon>Clostridia</taxon>
        <taxon>Eubacteriales</taxon>
        <taxon>Symbiobacteriaceae</taxon>
        <taxon>Symbiobacterium</taxon>
    </lineage>
</organism>
<evidence type="ECO:0000313" key="3">
    <source>
        <dbReference type="EMBL" id="BAD40254.1"/>
    </source>
</evidence>
<dbReference type="CDD" id="cd00347">
    <property type="entry name" value="Flavin_utilizing_monoxygenases"/>
    <property type="match status" value="1"/>
</dbReference>
<gene>
    <name evidence="3" type="ordered locus">STH1269</name>
</gene>
<keyword evidence="3" id="KW-0503">Monooxygenase</keyword>
<keyword evidence="4" id="KW-1185">Reference proteome</keyword>
<evidence type="ECO:0000256" key="1">
    <source>
        <dbReference type="ARBA" id="ARBA00007789"/>
    </source>
</evidence>
<name>Q67PY9_SYMTH</name>
<dbReference type="InterPro" id="IPR036661">
    <property type="entry name" value="Luciferase-like_sf"/>
</dbReference>
<keyword evidence="3" id="KW-0560">Oxidoreductase</keyword>
<dbReference type="PANTHER" id="PTHR30137">
    <property type="entry name" value="LUCIFERASE-LIKE MONOOXYGENASE"/>
    <property type="match status" value="1"/>
</dbReference>
<dbReference type="GO" id="GO:0016705">
    <property type="term" value="F:oxidoreductase activity, acting on paired donors, with incorporation or reduction of molecular oxygen"/>
    <property type="evidence" value="ECO:0007669"/>
    <property type="project" value="InterPro"/>
</dbReference>
<reference evidence="3 4" key="1">
    <citation type="journal article" date="2004" name="Nucleic Acids Res.">
        <title>Genome sequence of Symbiobacterium thermophilum, an uncultivable bacterium that depends on microbial commensalism.</title>
        <authorList>
            <person name="Ueda K."/>
            <person name="Yamashita A."/>
            <person name="Ishikawa J."/>
            <person name="Shimada M."/>
            <person name="Watsuji T."/>
            <person name="Morimura K."/>
            <person name="Ikeda H."/>
            <person name="Hattori M."/>
            <person name="Beppu T."/>
        </authorList>
    </citation>
    <scope>NUCLEOTIDE SEQUENCE [LARGE SCALE GENOMIC DNA]</scope>
    <source>
        <strain evidence="4">T / IAM 14863</strain>
    </source>
</reference>
<dbReference type="STRING" id="292459.STH1269"/>
<dbReference type="Proteomes" id="UP000000417">
    <property type="component" value="Chromosome"/>
</dbReference>
<dbReference type="SUPFAM" id="SSF51679">
    <property type="entry name" value="Bacterial luciferase-like"/>
    <property type="match status" value="1"/>
</dbReference>
<dbReference type="GO" id="GO:0004497">
    <property type="term" value="F:monooxygenase activity"/>
    <property type="evidence" value="ECO:0007669"/>
    <property type="project" value="UniProtKB-KW"/>
</dbReference>
<proteinExistence type="predicted"/>
<protein>
    <submittedName>
        <fullName evidence="3">Bacterial luciferase-like monooxygenase</fullName>
    </submittedName>
</protein>
<dbReference type="eggNOG" id="COG2141">
    <property type="taxonomic scope" value="Bacteria"/>
</dbReference>
<dbReference type="HOGENOM" id="CLU_027853_9_0_9"/>
<dbReference type="GO" id="GO:0005829">
    <property type="term" value="C:cytosol"/>
    <property type="evidence" value="ECO:0007669"/>
    <property type="project" value="TreeGrafter"/>
</dbReference>
<accession>Q67PY9</accession>
<evidence type="ECO:0000313" key="4">
    <source>
        <dbReference type="Proteomes" id="UP000000417"/>
    </source>
</evidence>
<sequence>MQGMKLSILDLSPIPSGSTASQALQNTLELAQLADRLGYERYWLAEHHNTAAIASVAPEIMIGQVARVTRRIRVGAGGIMLPNHAPLKVAEAFLTLEALFPGRIDLGIGRAPGTDPVTARALRRTASLGAEDFPEQLADLFHFARGDFPEGHPFRSVQATPPGVPLPPVWLLGSSDYSARLAARLGLAFSFAAHFSPFDPVLPMRLYRAQFRPSEHRAEPHAILAVAAICADTRAEAERLARALDLFWLQIRRGERRPLPSPEEAEAYPWTAEELAAVQEHRRLLFLGEPDEVAAGIRSLALATQADEVMVVSHIHDHRQRLRSYELLAEAFALDRT</sequence>
<dbReference type="AlphaFoldDB" id="Q67PY9"/>
<dbReference type="InterPro" id="IPR011251">
    <property type="entry name" value="Luciferase-like_dom"/>
</dbReference>
<evidence type="ECO:0000259" key="2">
    <source>
        <dbReference type="Pfam" id="PF00296"/>
    </source>
</evidence>
<dbReference type="NCBIfam" id="TIGR03558">
    <property type="entry name" value="oxido_grp_1"/>
    <property type="match status" value="1"/>
</dbReference>
<dbReference type="Gene3D" id="3.20.20.30">
    <property type="entry name" value="Luciferase-like domain"/>
    <property type="match status" value="1"/>
</dbReference>
<dbReference type="PANTHER" id="PTHR30137:SF6">
    <property type="entry name" value="LUCIFERASE-LIKE MONOOXYGENASE"/>
    <property type="match status" value="1"/>
</dbReference>
<dbReference type="FunFam" id="3.20.20.30:FF:000002">
    <property type="entry name" value="LLM class flavin-dependent oxidoreductase"/>
    <property type="match status" value="1"/>
</dbReference>
<dbReference type="InterPro" id="IPR050766">
    <property type="entry name" value="Bact_Lucif_Oxidored"/>
</dbReference>
<dbReference type="Pfam" id="PF00296">
    <property type="entry name" value="Bac_luciferase"/>
    <property type="match status" value="1"/>
</dbReference>
<dbReference type="KEGG" id="sth:STH1269"/>
<feature type="domain" description="Luciferase-like" evidence="2">
    <location>
        <begin position="4"/>
        <end position="300"/>
    </location>
</feature>
<dbReference type="EMBL" id="AP006840">
    <property type="protein sequence ID" value="BAD40254.1"/>
    <property type="molecule type" value="Genomic_DNA"/>
</dbReference>
<comment type="similarity">
    <text evidence="1">To bacterial alkanal monooxygenase alpha and beta chains.</text>
</comment>
<dbReference type="InterPro" id="IPR019949">
    <property type="entry name" value="CmoO-like"/>
</dbReference>